<evidence type="ECO:0000313" key="5">
    <source>
        <dbReference type="EMBL" id="DAE10842.1"/>
    </source>
</evidence>
<proteinExistence type="predicted"/>
<comment type="subcellular location">
    <subcellularLocation>
        <location evidence="1">Virion</location>
    </subcellularLocation>
</comment>
<accession>A0A8S5PVC1</accession>
<evidence type="ECO:0000259" key="4">
    <source>
        <dbReference type="Pfam" id="PF05065"/>
    </source>
</evidence>
<protein>
    <submittedName>
        <fullName evidence="5">Major capsid protein</fullName>
    </submittedName>
</protein>
<evidence type="ECO:0000256" key="2">
    <source>
        <dbReference type="ARBA" id="ARBA00022844"/>
    </source>
</evidence>
<evidence type="ECO:0000256" key="3">
    <source>
        <dbReference type="SAM" id="Coils"/>
    </source>
</evidence>
<dbReference type="EMBL" id="BK015521">
    <property type="protein sequence ID" value="DAE10842.1"/>
    <property type="molecule type" value="Genomic_DNA"/>
</dbReference>
<sequence length="376" mass="41381">MNKQSLSFQTLQLRNRREEIKNRIGEIAEALKQEQRARNEAENKEYAELCRELDTIEMEIRTLSLSQPEALRAQSLAEADRIVRENMSAGKPTTVEVFRDVMMVTDAQKGGIVPLNIQDILRPLQAGLIFDKVGLEMKTGLSGEYIWPVYEAIEAQIAGEDVALTDQKITLSQLKANPDRLGLTVPVTRQSIVQSNGIVEAIIKEAIPAAIALTLNKAMFSPTKIGTAVNLVGPFVALKDSPTKTLTAATTLRDLALLKAKVLASGVNSDSLCWVMTEAQKAILETTPVDAGSGRMVCEADKIAGYPVFCTPYITEDFIGLGAWRYEPCGQFGDFSFIIDPFTGATRDEVRFTLNTMFGFKTLRPEAFALLKVKNS</sequence>
<dbReference type="Pfam" id="PF05065">
    <property type="entry name" value="Phage_capsid"/>
    <property type="match status" value="1"/>
</dbReference>
<reference evidence="5" key="1">
    <citation type="journal article" date="2021" name="Proc. Natl. Acad. Sci. U.S.A.">
        <title>A Catalog of Tens of Thousands of Viruses from Human Metagenomes Reveals Hidden Associations with Chronic Diseases.</title>
        <authorList>
            <person name="Tisza M.J."/>
            <person name="Buck C.B."/>
        </authorList>
    </citation>
    <scope>NUCLEOTIDE SEQUENCE</scope>
    <source>
        <strain evidence="5">Ct9GL2</strain>
    </source>
</reference>
<dbReference type="InterPro" id="IPR024455">
    <property type="entry name" value="Phage_capsid"/>
</dbReference>
<feature type="domain" description="Phage capsid-like C-terminal" evidence="4">
    <location>
        <begin position="118"/>
        <end position="372"/>
    </location>
</feature>
<keyword evidence="2" id="KW-0946">Virion</keyword>
<feature type="coiled-coil region" evidence="3">
    <location>
        <begin position="17"/>
        <end position="59"/>
    </location>
</feature>
<dbReference type="SUPFAM" id="SSF56563">
    <property type="entry name" value="Major capsid protein gp5"/>
    <property type="match status" value="1"/>
</dbReference>
<organism evidence="5">
    <name type="scientific">Siphoviridae sp. ct9GL2</name>
    <dbReference type="NCBI Taxonomy" id="2825368"/>
    <lineage>
        <taxon>Viruses</taxon>
        <taxon>Duplodnaviria</taxon>
        <taxon>Heunggongvirae</taxon>
        <taxon>Uroviricota</taxon>
        <taxon>Caudoviricetes</taxon>
    </lineage>
</organism>
<dbReference type="GO" id="GO:0044423">
    <property type="term" value="C:virion component"/>
    <property type="evidence" value="ECO:0007669"/>
    <property type="project" value="UniProtKB-KW"/>
</dbReference>
<dbReference type="InterPro" id="IPR054612">
    <property type="entry name" value="Phage_capsid-like_C"/>
</dbReference>
<keyword evidence="3" id="KW-0175">Coiled coil</keyword>
<evidence type="ECO:0000256" key="1">
    <source>
        <dbReference type="ARBA" id="ARBA00004328"/>
    </source>
</evidence>
<dbReference type="NCBIfam" id="TIGR01554">
    <property type="entry name" value="major_cap_HK97"/>
    <property type="match status" value="1"/>
</dbReference>
<name>A0A8S5PVC1_9CAUD</name>